<feature type="domain" description="Thioredoxin" evidence="10">
    <location>
        <begin position="136"/>
        <end position="299"/>
    </location>
</feature>
<dbReference type="EC" id="5.3.4.1" evidence="3"/>
<dbReference type="AlphaFoldDB" id="A0A4P7NA25"/>
<evidence type="ECO:0000259" key="10">
    <source>
        <dbReference type="PROSITE" id="PS51352"/>
    </source>
</evidence>
<feature type="domain" description="Thioredoxin" evidence="10">
    <location>
        <begin position="6"/>
        <end position="134"/>
    </location>
</feature>
<evidence type="ECO:0000256" key="4">
    <source>
        <dbReference type="ARBA" id="ARBA00022729"/>
    </source>
</evidence>
<dbReference type="Gene3D" id="3.40.30.10">
    <property type="entry name" value="Glutaredoxin"/>
    <property type="match status" value="2"/>
</dbReference>
<evidence type="ECO:0000256" key="9">
    <source>
        <dbReference type="RuleBase" id="RU004208"/>
    </source>
</evidence>
<dbReference type="GO" id="GO:0005783">
    <property type="term" value="C:endoplasmic reticulum"/>
    <property type="evidence" value="ECO:0007669"/>
    <property type="project" value="InterPro"/>
</dbReference>
<dbReference type="GO" id="GO:0003756">
    <property type="term" value="F:protein disulfide isomerase activity"/>
    <property type="evidence" value="ECO:0007669"/>
    <property type="project" value="UniProtKB-EC"/>
</dbReference>
<reference evidence="11 12" key="1">
    <citation type="journal article" date="2019" name="Mol. Biol. Evol.">
        <title>Blast fungal genomes show frequent chromosomal changes, gene gains and losses, and effector gene turnover.</title>
        <authorList>
            <person name="Gomez Luciano L.B."/>
            <person name="Jason Tsai I."/>
            <person name="Chuma I."/>
            <person name="Tosa Y."/>
            <person name="Chen Y.H."/>
            <person name="Li J.Y."/>
            <person name="Li M.Y."/>
            <person name="Jade Lu M.Y."/>
            <person name="Nakayashiki H."/>
            <person name="Li W.H."/>
        </authorList>
    </citation>
    <scope>NUCLEOTIDE SEQUENCE [LARGE SCALE GENOMIC DNA]</scope>
    <source>
        <strain evidence="11">MZ5-1-6</strain>
    </source>
</reference>
<evidence type="ECO:0000256" key="3">
    <source>
        <dbReference type="ARBA" id="ARBA00012723"/>
    </source>
</evidence>
<keyword evidence="4" id="KW-0732">Signal</keyword>
<evidence type="ECO:0000256" key="7">
    <source>
        <dbReference type="ARBA" id="ARBA00023235"/>
    </source>
</evidence>
<dbReference type="EMBL" id="CP034205">
    <property type="protein sequence ID" value="QBZ57010.1"/>
    <property type="molecule type" value="Genomic_DNA"/>
</dbReference>
<evidence type="ECO:0000313" key="11">
    <source>
        <dbReference type="EMBL" id="QBZ57010.1"/>
    </source>
</evidence>
<gene>
    <name evidence="11" type="ORF">PoMZ_01929</name>
</gene>
<keyword evidence="6" id="KW-1015">Disulfide bond</keyword>
<dbReference type="VEuPathDB" id="FungiDB:M_BR32_EuGene_00063591"/>
<evidence type="ECO:0000256" key="1">
    <source>
        <dbReference type="ARBA" id="ARBA00001182"/>
    </source>
</evidence>
<dbReference type="CDD" id="cd02998">
    <property type="entry name" value="PDI_a_ERp38"/>
    <property type="match status" value="2"/>
</dbReference>
<keyword evidence="8" id="KW-0676">Redox-active center</keyword>
<name>A0A4P7NA25_PYROR</name>
<dbReference type="Gene3D" id="1.20.1150.12">
    <property type="entry name" value="Endoplasmic reticulum resident protein 29, C-terminal domain"/>
    <property type="match status" value="1"/>
</dbReference>
<keyword evidence="7" id="KW-0413">Isomerase</keyword>
<dbReference type="CDD" id="cd00238">
    <property type="entry name" value="ERp29c"/>
    <property type="match status" value="1"/>
</dbReference>
<dbReference type="InterPro" id="IPR013766">
    <property type="entry name" value="Thioredoxin_domain"/>
</dbReference>
<dbReference type="SUPFAM" id="SSF52833">
    <property type="entry name" value="Thioredoxin-like"/>
    <property type="match status" value="2"/>
</dbReference>
<dbReference type="PROSITE" id="PS51352">
    <property type="entry name" value="THIOREDOXIN_2"/>
    <property type="match status" value="2"/>
</dbReference>
<comment type="similarity">
    <text evidence="2 9">Belongs to the protein disulfide isomerase family.</text>
</comment>
<dbReference type="InterPro" id="IPR036249">
    <property type="entry name" value="Thioredoxin-like_sf"/>
</dbReference>
<dbReference type="InterPro" id="IPR051063">
    <property type="entry name" value="PDI"/>
</dbReference>
<organism evidence="11 12">
    <name type="scientific">Pyricularia oryzae</name>
    <name type="common">Rice blast fungus</name>
    <name type="synonym">Magnaporthe oryzae</name>
    <dbReference type="NCBI Taxonomy" id="318829"/>
    <lineage>
        <taxon>Eukaryota</taxon>
        <taxon>Fungi</taxon>
        <taxon>Dikarya</taxon>
        <taxon>Ascomycota</taxon>
        <taxon>Pezizomycotina</taxon>
        <taxon>Sordariomycetes</taxon>
        <taxon>Sordariomycetidae</taxon>
        <taxon>Magnaporthales</taxon>
        <taxon>Pyriculariaceae</taxon>
        <taxon>Pyricularia</taxon>
    </lineage>
</organism>
<dbReference type="InterPro" id="IPR036356">
    <property type="entry name" value="ERp29_C_sf"/>
</dbReference>
<evidence type="ECO:0000256" key="5">
    <source>
        <dbReference type="ARBA" id="ARBA00022737"/>
    </source>
</evidence>
<keyword evidence="5" id="KW-0677">Repeat</keyword>
<dbReference type="PRINTS" id="PR00421">
    <property type="entry name" value="THIOREDOXIN"/>
</dbReference>
<evidence type="ECO:0000256" key="2">
    <source>
        <dbReference type="ARBA" id="ARBA00006347"/>
    </source>
</evidence>
<dbReference type="Proteomes" id="UP000294847">
    <property type="component" value="Chromosome 2"/>
</dbReference>
<dbReference type="PANTHER" id="PTHR45672">
    <property type="entry name" value="PROTEIN DISULFIDE-ISOMERASE C17H9.14C-RELATED"/>
    <property type="match status" value="1"/>
</dbReference>
<evidence type="ECO:0000256" key="6">
    <source>
        <dbReference type="ARBA" id="ARBA00023157"/>
    </source>
</evidence>
<dbReference type="InterPro" id="IPR011679">
    <property type="entry name" value="ERp29_C"/>
</dbReference>
<accession>A0A4P7NA25</accession>
<protein>
    <recommendedName>
        <fullName evidence="3">protein disulfide-isomerase</fullName>
        <ecNumber evidence="3">5.3.4.1</ecNumber>
    </recommendedName>
</protein>
<sequence>MGNLRSLGLFFLAAFATTQVAAESDVLDLVPSNFDDVVLKSGTPTLVEFFAPWCGHCKQLAPTYENLAQSFAASKGKVQIAKVDADAEKSLGKRFGVQGFPTLKWFDGKSDKPIDYEGGRDLDSLAGFITEKTGVKPKRKLAPPSNVVMLSDSTFSKTIGGDKNVLVAFTAPWCGHCKSLAPIWEDLAQTFALEDDVIIAKVDAEAENSKATANDQGVQSYPTIKFWAKGQSKPEDYNGGRSEADFVKFLNEKTGTQRAAGGGVDATSGTIAALDAIVVKYTGGTSLSDAAAEIKKEAESLKDAAQVKYAQYYIRVFDKLSKNDDFASKELARLDGMLKKGGLAPAKLDELTRKTNVLRKFVEKVTGKDEL</sequence>
<dbReference type="SUPFAM" id="SSF47933">
    <property type="entry name" value="ERP29 C domain-like"/>
    <property type="match status" value="1"/>
</dbReference>
<dbReference type="FunFam" id="3.40.30.10:FF:000032">
    <property type="entry name" value="Protein disulfide-isomerase A6 homolog"/>
    <property type="match status" value="1"/>
</dbReference>
<proteinExistence type="inferred from homology"/>
<dbReference type="InterPro" id="IPR017937">
    <property type="entry name" value="Thioredoxin_CS"/>
</dbReference>
<dbReference type="GO" id="GO:0006457">
    <property type="term" value="P:protein folding"/>
    <property type="evidence" value="ECO:0007669"/>
    <property type="project" value="TreeGrafter"/>
</dbReference>
<dbReference type="Pfam" id="PF07749">
    <property type="entry name" value="ERp29"/>
    <property type="match status" value="1"/>
</dbReference>
<dbReference type="NCBIfam" id="TIGR01126">
    <property type="entry name" value="pdi_dom"/>
    <property type="match status" value="2"/>
</dbReference>
<evidence type="ECO:0000256" key="8">
    <source>
        <dbReference type="ARBA" id="ARBA00023284"/>
    </source>
</evidence>
<comment type="catalytic activity">
    <reaction evidence="1">
        <text>Catalyzes the rearrangement of -S-S- bonds in proteins.</text>
        <dbReference type="EC" id="5.3.4.1"/>
    </reaction>
</comment>
<dbReference type="InterPro" id="IPR005788">
    <property type="entry name" value="PDI_thioredoxin-like_dom"/>
</dbReference>
<dbReference type="Pfam" id="PF00085">
    <property type="entry name" value="Thioredoxin"/>
    <property type="match status" value="2"/>
</dbReference>
<dbReference type="PANTHER" id="PTHR45672:SF11">
    <property type="entry name" value="PROTEIN DISULFIDE-ISOMERASE C17H9.14C"/>
    <property type="match status" value="1"/>
</dbReference>
<evidence type="ECO:0000313" key="12">
    <source>
        <dbReference type="Proteomes" id="UP000294847"/>
    </source>
</evidence>
<dbReference type="PROSITE" id="PS00194">
    <property type="entry name" value="THIOREDOXIN_1"/>
    <property type="match status" value="2"/>
</dbReference>